<dbReference type="Pfam" id="PF00378">
    <property type="entry name" value="ECH_1"/>
    <property type="match status" value="1"/>
</dbReference>
<dbReference type="Gene3D" id="1.10.1040.50">
    <property type="match status" value="1"/>
</dbReference>
<accession>A0ABW1HEH8</accession>
<dbReference type="InterPro" id="IPR001753">
    <property type="entry name" value="Enoyl-CoA_hydra/iso"/>
</dbReference>
<evidence type="ECO:0000256" key="1">
    <source>
        <dbReference type="ARBA" id="ARBA00005005"/>
    </source>
</evidence>
<keyword evidence="9" id="KW-0511">Multifunctional enzyme</keyword>
<evidence type="ECO:0000256" key="6">
    <source>
        <dbReference type="ARBA" id="ARBA00023027"/>
    </source>
</evidence>
<keyword evidence="7" id="KW-0443">Lipid metabolism</keyword>
<keyword evidence="3" id="KW-0276">Fatty acid metabolism</keyword>
<dbReference type="SUPFAM" id="SSF51735">
    <property type="entry name" value="NAD(P)-binding Rossmann-fold domains"/>
    <property type="match status" value="1"/>
</dbReference>
<evidence type="ECO:0000259" key="12">
    <source>
        <dbReference type="Pfam" id="PF02737"/>
    </source>
</evidence>
<evidence type="ECO:0000256" key="4">
    <source>
        <dbReference type="ARBA" id="ARBA00022963"/>
    </source>
</evidence>
<name>A0ABW1HEH8_9ACTN</name>
<evidence type="ECO:0000256" key="7">
    <source>
        <dbReference type="ARBA" id="ARBA00023098"/>
    </source>
</evidence>
<evidence type="ECO:0000256" key="2">
    <source>
        <dbReference type="ARBA" id="ARBA00007005"/>
    </source>
</evidence>
<evidence type="ECO:0000256" key="5">
    <source>
        <dbReference type="ARBA" id="ARBA00023002"/>
    </source>
</evidence>
<keyword evidence="8" id="KW-0456">Lyase</keyword>
<keyword evidence="5" id="KW-0560">Oxidoreductase</keyword>
<evidence type="ECO:0000259" key="11">
    <source>
        <dbReference type="Pfam" id="PF00725"/>
    </source>
</evidence>
<evidence type="ECO:0000256" key="3">
    <source>
        <dbReference type="ARBA" id="ARBA00022832"/>
    </source>
</evidence>
<evidence type="ECO:0000256" key="9">
    <source>
        <dbReference type="ARBA" id="ARBA00023268"/>
    </source>
</evidence>
<dbReference type="Gene3D" id="3.90.226.10">
    <property type="entry name" value="2-enoyl-CoA Hydratase, Chain A, domain 1"/>
    <property type="match status" value="1"/>
</dbReference>
<organism evidence="13 14">
    <name type="scientific">Micromonospora vulcania</name>
    <dbReference type="NCBI Taxonomy" id="1441873"/>
    <lineage>
        <taxon>Bacteria</taxon>
        <taxon>Bacillati</taxon>
        <taxon>Actinomycetota</taxon>
        <taxon>Actinomycetes</taxon>
        <taxon>Micromonosporales</taxon>
        <taxon>Micromonosporaceae</taxon>
        <taxon>Micromonospora</taxon>
    </lineage>
</organism>
<dbReference type="SUPFAM" id="SSF48179">
    <property type="entry name" value="6-phosphogluconate dehydrogenase C-terminal domain-like"/>
    <property type="match status" value="2"/>
</dbReference>
<dbReference type="Pfam" id="PF02737">
    <property type="entry name" value="3HCDH_N"/>
    <property type="match status" value="1"/>
</dbReference>
<dbReference type="Gene3D" id="3.40.50.720">
    <property type="entry name" value="NAD(P)-binding Rossmann-like Domain"/>
    <property type="match status" value="1"/>
</dbReference>
<evidence type="ECO:0000313" key="13">
    <source>
        <dbReference type="EMBL" id="MFC5927193.1"/>
    </source>
</evidence>
<dbReference type="InterPro" id="IPR036291">
    <property type="entry name" value="NAD(P)-bd_dom_sf"/>
</dbReference>
<dbReference type="InterPro" id="IPR006176">
    <property type="entry name" value="3-OHacyl-CoA_DH_NAD-bd"/>
</dbReference>
<gene>
    <name evidence="13" type="ORF">ACFQGL_28025</name>
</gene>
<reference evidence="14" key="1">
    <citation type="journal article" date="2019" name="Int. J. Syst. Evol. Microbiol.">
        <title>The Global Catalogue of Microorganisms (GCM) 10K type strain sequencing project: providing services to taxonomists for standard genome sequencing and annotation.</title>
        <authorList>
            <consortium name="The Broad Institute Genomics Platform"/>
            <consortium name="The Broad Institute Genome Sequencing Center for Infectious Disease"/>
            <person name="Wu L."/>
            <person name="Ma J."/>
        </authorList>
    </citation>
    <scope>NUCLEOTIDE SEQUENCE [LARGE SCALE GENOMIC DNA]</scope>
    <source>
        <strain evidence="14">CGMCC 4.7144</strain>
    </source>
</reference>
<feature type="domain" description="3-hydroxyacyl-CoA dehydrogenase C-terminal" evidence="11">
    <location>
        <begin position="501"/>
        <end position="599"/>
    </location>
</feature>
<comment type="caution">
    <text evidence="13">The sequence shown here is derived from an EMBL/GenBank/DDBJ whole genome shotgun (WGS) entry which is preliminary data.</text>
</comment>
<comment type="pathway">
    <text evidence="1">Lipid metabolism; fatty acid beta-oxidation.</text>
</comment>
<evidence type="ECO:0000313" key="14">
    <source>
        <dbReference type="Proteomes" id="UP001596226"/>
    </source>
</evidence>
<dbReference type="SUPFAM" id="SSF52096">
    <property type="entry name" value="ClpP/crotonase"/>
    <property type="match status" value="1"/>
</dbReference>
<dbReference type="Pfam" id="PF00725">
    <property type="entry name" value="3HCDH"/>
    <property type="match status" value="1"/>
</dbReference>
<dbReference type="Proteomes" id="UP001596226">
    <property type="component" value="Unassembled WGS sequence"/>
</dbReference>
<dbReference type="PANTHER" id="PTHR43612:SF3">
    <property type="entry name" value="TRIFUNCTIONAL ENZYME SUBUNIT ALPHA, MITOCHONDRIAL"/>
    <property type="match status" value="1"/>
</dbReference>
<dbReference type="InterPro" id="IPR006108">
    <property type="entry name" value="3HC_DH_C"/>
</dbReference>
<comment type="similarity">
    <text evidence="2">In the central section; belongs to the 3-hydroxyacyl-CoA dehydrogenase family.</text>
</comment>
<evidence type="ECO:0000256" key="10">
    <source>
        <dbReference type="ARBA" id="ARBA00049556"/>
    </source>
</evidence>
<comment type="catalytic activity">
    <reaction evidence="10">
        <text>a (3S)-3-hydroxyacyl-CoA + NAD(+) = a 3-oxoacyl-CoA + NADH + H(+)</text>
        <dbReference type="Rhea" id="RHEA:22432"/>
        <dbReference type="ChEBI" id="CHEBI:15378"/>
        <dbReference type="ChEBI" id="CHEBI:57318"/>
        <dbReference type="ChEBI" id="CHEBI:57540"/>
        <dbReference type="ChEBI" id="CHEBI:57945"/>
        <dbReference type="ChEBI" id="CHEBI:90726"/>
        <dbReference type="EC" id="1.1.1.35"/>
    </reaction>
</comment>
<dbReference type="RefSeq" id="WP_377515548.1">
    <property type="nucleotide sequence ID" value="NZ_JBHSQS010000027.1"/>
</dbReference>
<feature type="domain" description="3-hydroxyacyl-CoA dehydrogenase NAD binding" evidence="12">
    <location>
        <begin position="321"/>
        <end position="498"/>
    </location>
</feature>
<dbReference type="InterPro" id="IPR008927">
    <property type="entry name" value="6-PGluconate_DH-like_C_sf"/>
</dbReference>
<dbReference type="CDD" id="cd06558">
    <property type="entry name" value="crotonase-like"/>
    <property type="match status" value="1"/>
</dbReference>
<keyword evidence="4" id="KW-0442">Lipid degradation</keyword>
<dbReference type="InterPro" id="IPR029045">
    <property type="entry name" value="ClpP/crotonase-like_dom_sf"/>
</dbReference>
<dbReference type="InterPro" id="IPR050136">
    <property type="entry name" value="FA_oxidation_alpha_subunit"/>
</dbReference>
<sequence>MTDTIRYDRGADGIVTLTLDDPTQSANTMNRAYAASMSAVLDRLESEREELAGVIVTSAKSTFFAGGDLPEMVRATRADAPALSELLGTIKRDLRRLETLGRPVVAAVNGSALGGGLEIALACHHRIALDAPGSRLGLPEVTLGLLPGAGGVTRTVRMLGLAGALTTVLLTGRRMRPTDALAAGLVDEVVATPAELLDRARAWIAANPQPTQPWDRPDYRMPGGTPASRALAAQLPAFPATLRKQLKGARLPAPEAILATAVEGAQVDLETAFTVETRHLIGLLTGQVAKNMIGAFFFDLKAVNGGAARPPGVDVAPVRRVAVLGAGMMGAGIAYACASAGLDVVVKDVSPEAAGRAREHAERLLARKVRKGRATEADARAVLDRIVTTDQVDALAGCDAVIEAVFEDPALKRTVFAEVLPVLAPGALLASNTSTLPITGLAAGVDRPADFIGMHFFSPVDRMPLLEIVVGEQTGDAALARAFDLGRRIGKTPIVVNDGRGFFTSRVIGRFIDEAVGMVAEGVPAASVEQAALQAGYPTGPLALADEVSLTLIQRIRRQFEAASEGFLPLPLPAHRLVDELVDAYDRPGRSAGRGFYGYADGTRGRLWTGLAELTTDAGRAVPFTDLQERMLFAEALDALRCLDEGVLRTETDANIGSIFGIGFPAWTGGVIRYVRQYAGGPAGFVARATELAARYGDRFTPPADLTDRLAAATAVRPTEPAAVA</sequence>
<evidence type="ECO:0000256" key="8">
    <source>
        <dbReference type="ARBA" id="ARBA00023239"/>
    </source>
</evidence>
<dbReference type="EMBL" id="JBHSQS010000027">
    <property type="protein sequence ID" value="MFC5927193.1"/>
    <property type="molecule type" value="Genomic_DNA"/>
</dbReference>
<protein>
    <submittedName>
        <fullName evidence="13">3-hydroxyacyl-CoA dehydrogenase NAD-binding domain-containing protein</fullName>
    </submittedName>
</protein>
<keyword evidence="6" id="KW-0520">NAD</keyword>
<dbReference type="PANTHER" id="PTHR43612">
    <property type="entry name" value="TRIFUNCTIONAL ENZYME SUBUNIT ALPHA"/>
    <property type="match status" value="1"/>
</dbReference>
<proteinExistence type="inferred from homology"/>
<keyword evidence="14" id="KW-1185">Reference proteome</keyword>